<dbReference type="InterPro" id="IPR051459">
    <property type="entry name" value="Cytochrome_c-type_DH"/>
</dbReference>
<reference evidence="6 7" key="1">
    <citation type="submission" date="2019-12" db="EMBL/GenBank/DDBJ databases">
        <authorList>
            <person name="Li J."/>
        </authorList>
    </citation>
    <scope>NUCLEOTIDE SEQUENCE [LARGE SCALE GENOMIC DNA]</scope>
    <source>
        <strain evidence="6 7">HL2-2</strain>
    </source>
</reference>
<dbReference type="PANTHER" id="PTHR35008:SF8">
    <property type="entry name" value="ALCOHOL DEHYDROGENASE CYTOCHROME C SUBUNIT"/>
    <property type="match status" value="1"/>
</dbReference>
<evidence type="ECO:0000313" key="7">
    <source>
        <dbReference type="Proteomes" id="UP000478208"/>
    </source>
</evidence>
<sequence>MKNQFFAICFLAINLACNSNSKTSNTLTKNQEPQPLEDSIKRGQPIYKNQCSVCHTPSGKGIPNVFPPLAESDYLIKKQTESIKAIKHGLSGKIIVNGVTYNGSMPSFSLSNQEIADVMNYINNSWGNKNSDVVTVDKVSEL</sequence>
<keyword evidence="3 4" id="KW-0408">Iron</keyword>
<name>A0A6L6U5X3_9FLAO</name>
<comment type="caution">
    <text evidence="6">The sequence shown here is derived from an EMBL/GenBank/DDBJ whole genome shotgun (WGS) entry which is preliminary data.</text>
</comment>
<feature type="domain" description="Cytochrome c" evidence="5">
    <location>
        <begin position="38"/>
        <end position="126"/>
    </location>
</feature>
<dbReference type="InterPro" id="IPR036909">
    <property type="entry name" value="Cyt_c-like_dom_sf"/>
</dbReference>
<keyword evidence="1 4" id="KW-0349">Heme</keyword>
<dbReference type="RefSeq" id="WP_157362350.1">
    <property type="nucleotide sequence ID" value="NZ_WOWS01000001.1"/>
</dbReference>
<dbReference type="SUPFAM" id="SSF46626">
    <property type="entry name" value="Cytochrome c"/>
    <property type="match status" value="1"/>
</dbReference>
<evidence type="ECO:0000256" key="2">
    <source>
        <dbReference type="ARBA" id="ARBA00022723"/>
    </source>
</evidence>
<dbReference type="InterPro" id="IPR009056">
    <property type="entry name" value="Cyt_c-like_dom"/>
</dbReference>
<evidence type="ECO:0000259" key="5">
    <source>
        <dbReference type="PROSITE" id="PS51007"/>
    </source>
</evidence>
<evidence type="ECO:0000256" key="3">
    <source>
        <dbReference type="ARBA" id="ARBA00023004"/>
    </source>
</evidence>
<proteinExistence type="predicted"/>
<dbReference type="Gene3D" id="1.10.760.10">
    <property type="entry name" value="Cytochrome c-like domain"/>
    <property type="match status" value="1"/>
</dbReference>
<dbReference type="EMBL" id="WOWS01000001">
    <property type="protein sequence ID" value="MUU77600.1"/>
    <property type="molecule type" value="Genomic_DNA"/>
</dbReference>
<dbReference type="Pfam" id="PF00034">
    <property type="entry name" value="Cytochrom_C"/>
    <property type="match status" value="1"/>
</dbReference>
<keyword evidence="2 4" id="KW-0479">Metal-binding</keyword>
<dbReference type="GO" id="GO:0046872">
    <property type="term" value="F:metal ion binding"/>
    <property type="evidence" value="ECO:0007669"/>
    <property type="project" value="UniProtKB-KW"/>
</dbReference>
<evidence type="ECO:0000256" key="4">
    <source>
        <dbReference type="PROSITE-ProRule" id="PRU00433"/>
    </source>
</evidence>
<keyword evidence="7" id="KW-1185">Reference proteome</keyword>
<dbReference type="Proteomes" id="UP000478208">
    <property type="component" value="Unassembled WGS sequence"/>
</dbReference>
<accession>A0A6L6U5X3</accession>
<protein>
    <submittedName>
        <fullName evidence="6">C-type cytochrome</fullName>
    </submittedName>
</protein>
<dbReference type="GO" id="GO:0009055">
    <property type="term" value="F:electron transfer activity"/>
    <property type="evidence" value="ECO:0007669"/>
    <property type="project" value="InterPro"/>
</dbReference>
<evidence type="ECO:0000256" key="1">
    <source>
        <dbReference type="ARBA" id="ARBA00022617"/>
    </source>
</evidence>
<dbReference type="PROSITE" id="PS51007">
    <property type="entry name" value="CYTC"/>
    <property type="match status" value="1"/>
</dbReference>
<gene>
    <name evidence="6" type="ORF">GN138_04020</name>
</gene>
<dbReference type="AlphaFoldDB" id="A0A6L6U5X3"/>
<dbReference type="PANTHER" id="PTHR35008">
    <property type="entry name" value="BLL4482 PROTEIN-RELATED"/>
    <property type="match status" value="1"/>
</dbReference>
<organism evidence="6 7">
    <name type="scientific">Winogradskyella endarachnes</name>
    <dbReference type="NCBI Taxonomy" id="2681965"/>
    <lineage>
        <taxon>Bacteria</taxon>
        <taxon>Pseudomonadati</taxon>
        <taxon>Bacteroidota</taxon>
        <taxon>Flavobacteriia</taxon>
        <taxon>Flavobacteriales</taxon>
        <taxon>Flavobacteriaceae</taxon>
        <taxon>Winogradskyella</taxon>
    </lineage>
</organism>
<evidence type="ECO:0000313" key="6">
    <source>
        <dbReference type="EMBL" id="MUU77600.1"/>
    </source>
</evidence>
<dbReference type="GO" id="GO:0020037">
    <property type="term" value="F:heme binding"/>
    <property type="evidence" value="ECO:0007669"/>
    <property type="project" value="InterPro"/>
</dbReference>